<dbReference type="GO" id="GO:0016491">
    <property type="term" value="F:oxidoreductase activity"/>
    <property type="evidence" value="ECO:0007669"/>
    <property type="project" value="UniProtKB-KW"/>
</dbReference>
<evidence type="ECO:0000256" key="4">
    <source>
        <dbReference type="ARBA" id="ARBA00023002"/>
    </source>
</evidence>
<keyword evidence="2" id="KW-0001">2Fe-2S</keyword>
<dbReference type="PATRIC" id="fig|317.174.peg.353"/>
<keyword evidence="1" id="KW-0285">Flavoprotein</keyword>
<feature type="domain" description="Dimethylamine monooxygenase subunit DmmA-like C-terminal" evidence="7">
    <location>
        <begin position="117"/>
        <end position="159"/>
    </location>
</feature>
<sequence length="172" mass="18918">MLDRQCIDDHRLHNSLPRYGEPQPLAAVTSCLAVTQSAEPCAPFVSRLGQWRILDAQGDGFPEDLRQWLAAARVGSHLYIMGDEAFIWHVHSQARDAGLQDDEIEMTLCSVSGARSVYCVHCGLTQPGDAAASLQCRGCDVLLEIREHFSRRLGAYLGVCMDADAPYGKSRS</sequence>
<dbReference type="GO" id="GO:0046872">
    <property type="term" value="F:metal ion binding"/>
    <property type="evidence" value="ECO:0007669"/>
    <property type="project" value="UniProtKB-KW"/>
</dbReference>
<accession>A0A085VKP9</accession>
<name>A0A085VKP9_PSESX</name>
<evidence type="ECO:0000256" key="6">
    <source>
        <dbReference type="ARBA" id="ARBA00023014"/>
    </source>
</evidence>
<dbReference type="InterPro" id="IPR048037">
    <property type="entry name" value="DmmA-like_C"/>
</dbReference>
<protein>
    <submittedName>
        <fullName evidence="9">Uncharacterized protein</fullName>
    </submittedName>
</protein>
<evidence type="ECO:0000256" key="2">
    <source>
        <dbReference type="ARBA" id="ARBA00022714"/>
    </source>
</evidence>
<keyword evidence="5" id="KW-0408">Iron</keyword>
<dbReference type="AlphaFoldDB" id="A0A085VKP9"/>
<keyword evidence="4" id="KW-0560">Oxidoreductase</keyword>
<dbReference type="Proteomes" id="UP000028643">
    <property type="component" value="Unassembled WGS sequence"/>
</dbReference>
<evidence type="ECO:0000256" key="1">
    <source>
        <dbReference type="ARBA" id="ARBA00022630"/>
    </source>
</evidence>
<dbReference type="RefSeq" id="WP_047571954.1">
    <property type="nucleotide sequence ID" value="NZ_JPQT01000021.1"/>
</dbReference>
<evidence type="ECO:0000259" key="8">
    <source>
        <dbReference type="Pfam" id="PF22290"/>
    </source>
</evidence>
<evidence type="ECO:0000259" key="7">
    <source>
        <dbReference type="Pfam" id="PF22289"/>
    </source>
</evidence>
<keyword evidence="3" id="KW-0479">Metal-binding</keyword>
<dbReference type="EMBL" id="JPQT01000021">
    <property type="protein sequence ID" value="KFE56012.1"/>
    <property type="molecule type" value="Genomic_DNA"/>
</dbReference>
<evidence type="ECO:0000313" key="9">
    <source>
        <dbReference type="EMBL" id="KFE56012.1"/>
    </source>
</evidence>
<feature type="domain" description="Dimethylamine monooxygenase subunit DmmA-like N-terminal" evidence="8">
    <location>
        <begin position="63"/>
        <end position="104"/>
    </location>
</feature>
<evidence type="ECO:0000256" key="3">
    <source>
        <dbReference type="ARBA" id="ARBA00022723"/>
    </source>
</evidence>
<dbReference type="GO" id="GO:0051537">
    <property type="term" value="F:2 iron, 2 sulfur cluster binding"/>
    <property type="evidence" value="ECO:0007669"/>
    <property type="project" value="UniProtKB-KW"/>
</dbReference>
<proteinExistence type="predicted"/>
<evidence type="ECO:0000313" key="10">
    <source>
        <dbReference type="Proteomes" id="UP000028643"/>
    </source>
</evidence>
<dbReference type="NCBIfam" id="NF041259">
    <property type="entry name" value="mono_DmmA_fam"/>
    <property type="match status" value="1"/>
</dbReference>
<gene>
    <name evidence="9" type="ORF">IV02_01720</name>
</gene>
<dbReference type="Pfam" id="PF22289">
    <property type="entry name" value="DmmA-like_C"/>
    <property type="match status" value="1"/>
</dbReference>
<organism evidence="9 10">
    <name type="scientific">Pseudomonas syringae</name>
    <dbReference type="NCBI Taxonomy" id="317"/>
    <lineage>
        <taxon>Bacteria</taxon>
        <taxon>Pseudomonadati</taxon>
        <taxon>Pseudomonadota</taxon>
        <taxon>Gammaproteobacteria</taxon>
        <taxon>Pseudomonadales</taxon>
        <taxon>Pseudomonadaceae</taxon>
        <taxon>Pseudomonas</taxon>
    </lineage>
</organism>
<comment type="caution">
    <text evidence="9">The sequence shown here is derived from an EMBL/GenBank/DDBJ whole genome shotgun (WGS) entry which is preliminary data.</text>
</comment>
<dbReference type="InterPro" id="IPR054582">
    <property type="entry name" value="DmmA-like_N"/>
</dbReference>
<dbReference type="Pfam" id="PF22290">
    <property type="entry name" value="DmmA-like_N"/>
    <property type="match status" value="1"/>
</dbReference>
<keyword evidence="6" id="KW-0411">Iron-sulfur</keyword>
<reference evidence="9 10" key="1">
    <citation type="submission" date="2014-07" db="EMBL/GenBank/DDBJ databases">
        <title>Draft Genome Sequences of Environmental Pseudomonas syringae strains.</title>
        <authorList>
            <person name="Baltrus D.A."/>
            <person name="Berge O."/>
            <person name="Morris C."/>
        </authorList>
    </citation>
    <scope>NUCLEOTIDE SEQUENCE [LARGE SCALE GENOMIC DNA]</scope>
    <source>
        <strain evidence="9 10">CEB003</strain>
    </source>
</reference>
<evidence type="ECO:0000256" key="5">
    <source>
        <dbReference type="ARBA" id="ARBA00023004"/>
    </source>
</evidence>